<keyword evidence="3" id="KW-1185">Reference proteome</keyword>
<protein>
    <submittedName>
        <fullName evidence="2">Uncharacterized protein</fullName>
    </submittedName>
</protein>
<accession>A0A836C9H6</accession>
<dbReference type="Proteomes" id="UP000664859">
    <property type="component" value="Unassembled WGS sequence"/>
</dbReference>
<dbReference type="AlphaFoldDB" id="A0A836C9H6"/>
<gene>
    <name evidence="2" type="ORF">JKP88DRAFT_281382</name>
</gene>
<evidence type="ECO:0000313" key="3">
    <source>
        <dbReference type="Proteomes" id="UP000664859"/>
    </source>
</evidence>
<feature type="compositionally biased region" description="Low complexity" evidence="1">
    <location>
        <begin position="119"/>
        <end position="134"/>
    </location>
</feature>
<feature type="region of interest" description="Disordered" evidence="1">
    <location>
        <begin position="119"/>
        <end position="139"/>
    </location>
</feature>
<dbReference type="OrthoDB" id="1470711at2759"/>
<proteinExistence type="predicted"/>
<comment type="caution">
    <text evidence="2">The sequence shown here is derived from an EMBL/GenBank/DDBJ whole genome shotgun (WGS) entry which is preliminary data.</text>
</comment>
<evidence type="ECO:0000313" key="2">
    <source>
        <dbReference type="EMBL" id="KAG5178075.1"/>
    </source>
</evidence>
<name>A0A836C9H6_9STRA</name>
<sequence length="339" mass="33405">MMNQCALVKALSERLGSAQAFEELMARLQGAQTAEERDAQIVICTVHQTKGREWPRVQLGSDFGKFLATKDAPDRTADCTCTHRRATAVVTSSRSQLPHSPMLLGSPIAAAAAAASPRAPLPAANGSPMAVSASGGSGGGGGSMMTSRGLCGACMAATEAWAALPADAWQRSEPAVLGVQLANAVGVALTRTQLQLRLSKSYTEFKRWREAKLAQAAAGGDDGGGGGGGGSTAAAAASTEDAGAAAGAAAAAEGNNRCGGSGGAAGAAMGHANAPGVMVMDGGAAMAREHAPASAGTGSHDAIDIDDPDGGAAKALARARALPLGGGTAADALEVMDSD</sequence>
<reference evidence="2" key="1">
    <citation type="submission" date="2021-02" db="EMBL/GenBank/DDBJ databases">
        <title>First Annotated Genome of the Yellow-green Alga Tribonema minus.</title>
        <authorList>
            <person name="Mahan K.M."/>
        </authorList>
    </citation>
    <scope>NUCLEOTIDE SEQUENCE</scope>
    <source>
        <strain evidence="2">UTEX B ZZ1240</strain>
    </source>
</reference>
<dbReference type="EMBL" id="JAFCMP010000518">
    <property type="protein sequence ID" value="KAG5178075.1"/>
    <property type="molecule type" value="Genomic_DNA"/>
</dbReference>
<organism evidence="2 3">
    <name type="scientific">Tribonema minus</name>
    <dbReference type="NCBI Taxonomy" id="303371"/>
    <lineage>
        <taxon>Eukaryota</taxon>
        <taxon>Sar</taxon>
        <taxon>Stramenopiles</taxon>
        <taxon>Ochrophyta</taxon>
        <taxon>PX clade</taxon>
        <taxon>Xanthophyceae</taxon>
        <taxon>Tribonematales</taxon>
        <taxon>Tribonemataceae</taxon>
        <taxon>Tribonema</taxon>
    </lineage>
</organism>
<evidence type="ECO:0000256" key="1">
    <source>
        <dbReference type="SAM" id="MobiDB-lite"/>
    </source>
</evidence>